<dbReference type="InterPro" id="IPR004408">
    <property type="entry name" value="Biotin_CoA_COase_ligase"/>
</dbReference>
<dbReference type="GO" id="GO:0004077">
    <property type="term" value="F:biotin--[biotin carboxyl-carrier protein] ligase activity"/>
    <property type="evidence" value="ECO:0007669"/>
    <property type="project" value="InterPro"/>
</dbReference>
<dbReference type="InterPro" id="IPR004143">
    <property type="entry name" value="BPL_LPL_catalytic"/>
</dbReference>
<dbReference type="NCBIfam" id="TIGR00121">
    <property type="entry name" value="birA_ligase"/>
    <property type="match status" value="1"/>
</dbReference>
<sequence>MNIIKLDATASTNAYLREMLTNCDLENFTTIVTENQFAGKGQRGTSWVSEAGSNLTFSVLMKSEPDSLQGVFDLNVMIALSVASTLKKITNLPFFIKWPNDILSANKKISGILIESIIKAKGEIFSIVGIGINVNQHYFPEMSKASSLALLAGEQFDKDIILHALLSELKEGYDALQQGNADALWEAYKTHLFRKDKISAFETPNGARFNGIIRDVTPYGKLVIETENQGELAFGLKEIQLLY</sequence>
<dbReference type="InterPro" id="IPR045864">
    <property type="entry name" value="aa-tRNA-synth_II/BPL/LPL"/>
</dbReference>
<dbReference type="RefSeq" id="WP_115092572.1">
    <property type="nucleotide sequence ID" value="NZ_CP068107.1"/>
</dbReference>
<evidence type="ECO:0000256" key="1">
    <source>
        <dbReference type="ARBA" id="ARBA00022598"/>
    </source>
</evidence>
<dbReference type="EMBL" id="UGQL01000002">
    <property type="protein sequence ID" value="STZ69979.1"/>
    <property type="molecule type" value="Genomic_DNA"/>
</dbReference>
<dbReference type="GO" id="GO:0005737">
    <property type="term" value="C:cytoplasm"/>
    <property type="evidence" value="ECO:0007669"/>
    <property type="project" value="TreeGrafter"/>
</dbReference>
<reference evidence="3 4" key="1">
    <citation type="submission" date="2018-06" db="EMBL/GenBank/DDBJ databases">
        <authorList>
            <consortium name="Pathogen Informatics"/>
            <person name="Doyle S."/>
        </authorList>
    </citation>
    <scope>NUCLEOTIDE SEQUENCE [LARGE SCALE GENOMIC DNA]</scope>
    <source>
        <strain evidence="3 4">NCTC11179</strain>
    </source>
</reference>
<accession>A0A378U3W3</accession>
<proteinExistence type="predicted"/>
<dbReference type="Gene3D" id="3.30.930.10">
    <property type="entry name" value="Bira Bifunctional Protein, Domain 2"/>
    <property type="match status" value="1"/>
</dbReference>
<keyword evidence="1" id="KW-0436">Ligase</keyword>
<feature type="domain" description="BPL/LPL catalytic" evidence="2">
    <location>
        <begin position="1"/>
        <end position="177"/>
    </location>
</feature>
<name>A0A378U3W3_MYROD</name>
<dbReference type="PANTHER" id="PTHR12835">
    <property type="entry name" value="BIOTIN PROTEIN LIGASE"/>
    <property type="match status" value="1"/>
</dbReference>
<dbReference type="PANTHER" id="PTHR12835:SF5">
    <property type="entry name" value="BIOTIN--PROTEIN LIGASE"/>
    <property type="match status" value="1"/>
</dbReference>
<dbReference type="Pfam" id="PF03099">
    <property type="entry name" value="BPL_LplA_LipB"/>
    <property type="match status" value="1"/>
</dbReference>
<evidence type="ECO:0000259" key="2">
    <source>
        <dbReference type="PROSITE" id="PS51733"/>
    </source>
</evidence>
<organism evidence="3 4">
    <name type="scientific">Myroides odoratus</name>
    <name type="common">Flavobacterium odoratum</name>
    <dbReference type="NCBI Taxonomy" id="256"/>
    <lineage>
        <taxon>Bacteria</taxon>
        <taxon>Pseudomonadati</taxon>
        <taxon>Bacteroidota</taxon>
        <taxon>Flavobacteriia</taxon>
        <taxon>Flavobacteriales</taxon>
        <taxon>Flavobacteriaceae</taxon>
        <taxon>Myroides</taxon>
    </lineage>
</organism>
<dbReference type="Proteomes" id="UP000255024">
    <property type="component" value="Unassembled WGS sequence"/>
</dbReference>
<dbReference type="SUPFAM" id="SSF55681">
    <property type="entry name" value="Class II aaRS and biotin synthetases"/>
    <property type="match status" value="1"/>
</dbReference>
<protein>
    <submittedName>
        <fullName evidence="3">Bifunctional protein BirA</fullName>
    </submittedName>
</protein>
<keyword evidence="4" id="KW-1185">Reference proteome</keyword>
<dbReference type="AlphaFoldDB" id="A0A378U3W3"/>
<evidence type="ECO:0000313" key="4">
    <source>
        <dbReference type="Proteomes" id="UP000255024"/>
    </source>
</evidence>
<dbReference type="PROSITE" id="PS51733">
    <property type="entry name" value="BPL_LPL_CATALYTIC"/>
    <property type="match status" value="1"/>
</dbReference>
<dbReference type="CDD" id="cd16442">
    <property type="entry name" value="BPL"/>
    <property type="match status" value="1"/>
</dbReference>
<gene>
    <name evidence="3" type="primary">birA</name>
    <name evidence="3" type="ORF">NCTC11179_03504</name>
</gene>
<evidence type="ECO:0000313" key="3">
    <source>
        <dbReference type="EMBL" id="STZ69979.1"/>
    </source>
</evidence>